<proteinExistence type="predicted"/>
<sequence length="104" mass="11161">MDGGRDGLQTLLRRLMHKENCHTAQSNGTVQVFFRRRTAAREARGAPCGATARRRRRAVRGRGAGPATSPARGRPAAARHVPLRPVVGGGCQTETQITSESSSK</sequence>
<feature type="compositionally biased region" description="Low complexity" evidence="1">
    <location>
        <begin position="92"/>
        <end position="104"/>
    </location>
</feature>
<dbReference type="HOGENOM" id="CLU_2248637_0_0_11"/>
<dbReference type="AlphaFoldDB" id="B5HKQ3"/>
<accession>B5HKQ3</accession>
<reference evidence="3" key="2">
    <citation type="submission" date="2009-10" db="EMBL/GenBank/DDBJ databases">
        <title>The genome sequence of Streptomyces pristinaespiralis strain ATCC 25486.</title>
        <authorList>
            <consortium name="The Broad Institute Genome Sequencing Platform"/>
            <consortium name="Broad Institute Microbial Sequencing Center"/>
            <person name="Fischbach M."/>
            <person name="Godfrey P."/>
            <person name="Ward D."/>
            <person name="Young S."/>
            <person name="Zeng Q."/>
            <person name="Koehrsen M."/>
            <person name="Alvarado L."/>
            <person name="Berlin A.M."/>
            <person name="Bochicchio J."/>
            <person name="Borenstein D."/>
            <person name="Chapman S.B."/>
            <person name="Chen Z."/>
            <person name="Engels R."/>
            <person name="Freedman E."/>
            <person name="Gellesch M."/>
            <person name="Goldberg J."/>
            <person name="Griggs A."/>
            <person name="Gujja S."/>
            <person name="Heilman E.R."/>
            <person name="Heiman D.I."/>
            <person name="Hepburn T.A."/>
            <person name="Howarth C."/>
            <person name="Jen D."/>
            <person name="Larson L."/>
            <person name="Lewis B."/>
            <person name="Mehta T."/>
            <person name="Park D."/>
            <person name="Pearson M."/>
            <person name="Richards J."/>
            <person name="Roberts A."/>
            <person name="Saif S."/>
            <person name="Shea T.D."/>
            <person name="Shenoy N."/>
            <person name="Sisk P."/>
            <person name="Stolte C."/>
            <person name="Sykes S.N."/>
            <person name="Thomson T."/>
            <person name="Walk T."/>
            <person name="White J."/>
            <person name="Yandava C."/>
            <person name="Straight P."/>
            <person name="Clardy J."/>
            <person name="Hung D."/>
            <person name="Kolter R."/>
            <person name="Mekalanos J."/>
            <person name="Walker S."/>
            <person name="Walsh C.T."/>
            <person name="Wieland-Brown L.C."/>
            <person name="Haas B."/>
            <person name="Nusbaum C."/>
            <person name="Birren B."/>
        </authorList>
    </citation>
    <scope>NUCLEOTIDE SEQUENCE [LARGE SCALE GENOMIC DNA]</scope>
    <source>
        <strain evidence="3">ATCC 25486 / DSM 40338 / CBS 914.69 / JCM 4507 / NBRC 13074 / NRRL 2958 / 5647</strain>
    </source>
</reference>
<gene>
    <name evidence="2" type="ORF">SSDG_05745</name>
</gene>
<feature type="region of interest" description="Disordered" evidence="1">
    <location>
        <begin position="41"/>
        <end position="104"/>
    </location>
</feature>
<evidence type="ECO:0000313" key="2">
    <source>
        <dbReference type="EMBL" id="EDY67414.1"/>
    </source>
</evidence>
<dbReference type="EMBL" id="CM000950">
    <property type="protein sequence ID" value="EDY67414.1"/>
    <property type="molecule type" value="Genomic_DNA"/>
</dbReference>
<evidence type="ECO:0000313" key="3">
    <source>
        <dbReference type="Proteomes" id="UP000002805"/>
    </source>
</evidence>
<organism evidence="2 3">
    <name type="scientific">Streptomyces pristinaespiralis (strain ATCC 25486 / DSM 40338 / CBS 914.69 / JCM 4507 / KCC S-0507 / NBRC 13074 / NRRL 2958 / 5647)</name>
    <dbReference type="NCBI Taxonomy" id="457429"/>
    <lineage>
        <taxon>Bacteria</taxon>
        <taxon>Bacillati</taxon>
        <taxon>Actinomycetota</taxon>
        <taxon>Actinomycetes</taxon>
        <taxon>Kitasatosporales</taxon>
        <taxon>Streptomycetaceae</taxon>
        <taxon>Streptomyces</taxon>
    </lineage>
</organism>
<protein>
    <submittedName>
        <fullName evidence="2">Uncharacterized protein</fullName>
    </submittedName>
</protein>
<evidence type="ECO:0000256" key="1">
    <source>
        <dbReference type="SAM" id="MobiDB-lite"/>
    </source>
</evidence>
<keyword evidence="3" id="KW-1185">Reference proteome</keyword>
<dbReference type="Proteomes" id="UP000002805">
    <property type="component" value="Chromosome"/>
</dbReference>
<name>B5HKQ3_STRE2</name>
<reference evidence="3" key="1">
    <citation type="submission" date="2008-02" db="EMBL/GenBank/DDBJ databases">
        <authorList>
            <consortium name="The Broad Institute Genome Sequencing Platform"/>
            <person name="Fischbach M."/>
            <person name="Ward D."/>
            <person name="Young S."/>
            <person name="Jaffe D."/>
            <person name="Gnerre S."/>
            <person name="Berlin A."/>
            <person name="Heiman D."/>
            <person name="Hepburn T."/>
            <person name="Sykes S."/>
            <person name="Alvarado L."/>
            <person name="Kodira C.D."/>
            <person name="Straight P."/>
            <person name="Clardy J."/>
            <person name="Hung D."/>
            <person name="Kolter R."/>
            <person name="Mekalanos J."/>
            <person name="Walker S."/>
            <person name="Walsh C.T."/>
            <person name="Lander E."/>
            <person name="Galagan J."/>
            <person name="Nusbaum C."/>
            <person name="Birren B."/>
        </authorList>
    </citation>
    <scope>NUCLEOTIDE SEQUENCE [LARGE SCALE GENOMIC DNA]</scope>
    <source>
        <strain evidence="3">ATCC 25486 / DSM 40338 / CBS 914.69 / JCM 4507 / NBRC 13074 / NRRL 2958 / 5647</strain>
    </source>
</reference>